<gene>
    <name evidence="9" type="ORF">CN311_07070</name>
</gene>
<dbReference type="AlphaFoldDB" id="A0A2A6FIQ5"/>
<reference evidence="9 10" key="1">
    <citation type="submission" date="2017-09" db="EMBL/GenBank/DDBJ databases">
        <title>Mesorhizobum sanjuanii sp. nov. isolated from nodules of Lotus tenuis in saline-alkaline lowlands of Flooding Pampa.</title>
        <authorList>
            <person name="Sannazzaro A.I."/>
            <person name="Torres Tejerizo G.A."/>
            <person name="Fontana F."/>
            <person name="Cumpa Velazquez L.M."/>
            <person name="Hansen L."/>
            <person name="Pistorio M."/>
            <person name="Estrella M.J."/>
        </authorList>
    </citation>
    <scope>NUCLEOTIDE SEQUENCE [LARGE SCALE GENOMIC DNA]</scope>
    <source>
        <strain evidence="9 10">BSA136</strain>
    </source>
</reference>
<proteinExistence type="predicted"/>
<dbReference type="Pfam" id="PF00034">
    <property type="entry name" value="Cytochrom_C"/>
    <property type="match status" value="1"/>
</dbReference>
<keyword evidence="7" id="KW-0732">Signal</keyword>
<evidence type="ECO:0000256" key="1">
    <source>
        <dbReference type="ARBA" id="ARBA00022448"/>
    </source>
</evidence>
<protein>
    <submittedName>
        <fullName evidence="9">Cytochrome C</fullName>
    </submittedName>
</protein>
<name>A0A2A6FIQ5_9HYPH</name>
<dbReference type="InterPro" id="IPR009056">
    <property type="entry name" value="Cyt_c-like_dom"/>
</dbReference>
<evidence type="ECO:0000256" key="3">
    <source>
        <dbReference type="ARBA" id="ARBA00022723"/>
    </source>
</evidence>
<dbReference type="SUPFAM" id="SSF46626">
    <property type="entry name" value="Cytochrome c"/>
    <property type="match status" value="1"/>
</dbReference>
<dbReference type="PRINTS" id="PR00604">
    <property type="entry name" value="CYTCHRMECIAB"/>
</dbReference>
<dbReference type="InterPro" id="IPR002327">
    <property type="entry name" value="Cyt_c_1A/1B"/>
</dbReference>
<dbReference type="GO" id="GO:0009055">
    <property type="term" value="F:electron transfer activity"/>
    <property type="evidence" value="ECO:0007669"/>
    <property type="project" value="InterPro"/>
</dbReference>
<feature type="domain" description="Cytochrome c" evidence="8">
    <location>
        <begin position="23"/>
        <end position="125"/>
    </location>
</feature>
<keyword evidence="2 6" id="KW-0349">Heme</keyword>
<dbReference type="RefSeq" id="WP_097572611.1">
    <property type="nucleotide sequence ID" value="NZ_NWQG01000038.1"/>
</dbReference>
<dbReference type="GO" id="GO:0046872">
    <property type="term" value="F:metal ion binding"/>
    <property type="evidence" value="ECO:0007669"/>
    <property type="project" value="UniProtKB-KW"/>
</dbReference>
<dbReference type="Gene3D" id="1.10.760.10">
    <property type="entry name" value="Cytochrome c-like domain"/>
    <property type="match status" value="1"/>
</dbReference>
<evidence type="ECO:0000256" key="6">
    <source>
        <dbReference type="PROSITE-ProRule" id="PRU00433"/>
    </source>
</evidence>
<dbReference type="InterPro" id="IPR036909">
    <property type="entry name" value="Cyt_c-like_dom_sf"/>
</dbReference>
<evidence type="ECO:0000256" key="4">
    <source>
        <dbReference type="ARBA" id="ARBA00022982"/>
    </source>
</evidence>
<dbReference type="GO" id="GO:0020037">
    <property type="term" value="F:heme binding"/>
    <property type="evidence" value="ECO:0007669"/>
    <property type="project" value="InterPro"/>
</dbReference>
<keyword evidence="5 6" id="KW-0408">Iron</keyword>
<keyword evidence="1" id="KW-0813">Transport</keyword>
<accession>A0A2A6FIQ5</accession>
<dbReference type="PANTHER" id="PTHR11961">
    <property type="entry name" value="CYTOCHROME C"/>
    <property type="match status" value="1"/>
</dbReference>
<dbReference type="PROSITE" id="PS51007">
    <property type="entry name" value="CYTC"/>
    <property type="match status" value="1"/>
</dbReference>
<comment type="caution">
    <text evidence="9">The sequence shown here is derived from an EMBL/GenBank/DDBJ whole genome shotgun (WGS) entry which is preliminary data.</text>
</comment>
<organism evidence="9 10">
    <name type="scientific">Mesorhizobium sanjuanii</name>
    <dbReference type="NCBI Taxonomy" id="2037900"/>
    <lineage>
        <taxon>Bacteria</taxon>
        <taxon>Pseudomonadati</taxon>
        <taxon>Pseudomonadota</taxon>
        <taxon>Alphaproteobacteria</taxon>
        <taxon>Hyphomicrobiales</taxon>
        <taxon>Phyllobacteriaceae</taxon>
        <taxon>Mesorhizobium</taxon>
    </lineage>
</organism>
<evidence type="ECO:0000313" key="9">
    <source>
        <dbReference type="EMBL" id="PDQ21840.1"/>
    </source>
</evidence>
<dbReference type="EMBL" id="NWQG01000038">
    <property type="protein sequence ID" value="PDQ21840.1"/>
    <property type="molecule type" value="Genomic_DNA"/>
</dbReference>
<evidence type="ECO:0000256" key="2">
    <source>
        <dbReference type="ARBA" id="ARBA00022617"/>
    </source>
</evidence>
<feature type="signal peptide" evidence="7">
    <location>
        <begin position="1"/>
        <end position="22"/>
    </location>
</feature>
<feature type="chain" id="PRO_5012563125" evidence="7">
    <location>
        <begin position="23"/>
        <end position="126"/>
    </location>
</feature>
<keyword evidence="3 6" id="KW-0479">Metal-binding</keyword>
<dbReference type="Proteomes" id="UP000219182">
    <property type="component" value="Unassembled WGS sequence"/>
</dbReference>
<evidence type="ECO:0000256" key="7">
    <source>
        <dbReference type="SAM" id="SignalP"/>
    </source>
</evidence>
<evidence type="ECO:0000256" key="5">
    <source>
        <dbReference type="ARBA" id="ARBA00023004"/>
    </source>
</evidence>
<evidence type="ECO:0000313" key="10">
    <source>
        <dbReference type="Proteomes" id="UP000219182"/>
    </source>
</evidence>
<keyword evidence="10" id="KW-1185">Reference proteome</keyword>
<keyword evidence="4" id="KW-0249">Electron transport</keyword>
<evidence type="ECO:0000259" key="8">
    <source>
        <dbReference type="PROSITE" id="PS51007"/>
    </source>
</evidence>
<sequence length="126" mass="13278">MKCESILVVVCVLTAFVTTANAQDVEAGKTVFKKCAVCHAADSTTNKVGPHLGGLIGRTAGDVTGFTYSKAMKDAGAGDLVWNEDTLAKYLVDPKAMVPGTKMAFAGLKKPEDIQNVIAYLKSIPK</sequence>